<keyword evidence="4" id="KW-1185">Reference proteome</keyword>
<comment type="caution">
    <text evidence="3">The sequence shown here is derived from an EMBL/GenBank/DDBJ whole genome shotgun (WGS) entry which is preliminary data.</text>
</comment>
<feature type="transmembrane region" description="Helical" evidence="2">
    <location>
        <begin position="73"/>
        <end position="94"/>
    </location>
</feature>
<evidence type="ECO:0000313" key="4">
    <source>
        <dbReference type="Proteomes" id="UP001501532"/>
    </source>
</evidence>
<proteinExistence type="predicted"/>
<dbReference type="Proteomes" id="UP001501532">
    <property type="component" value="Unassembled WGS sequence"/>
</dbReference>
<evidence type="ECO:0000313" key="3">
    <source>
        <dbReference type="EMBL" id="GAA3042361.1"/>
    </source>
</evidence>
<gene>
    <name evidence="3" type="ORF">GCM10010448_26310</name>
</gene>
<keyword evidence="2" id="KW-0812">Transmembrane</keyword>
<accession>A0ABP6LJ53</accession>
<dbReference type="RefSeq" id="WP_234516279.1">
    <property type="nucleotide sequence ID" value="NZ_BAAAUF010000018.1"/>
</dbReference>
<dbReference type="EMBL" id="BAAAUF010000018">
    <property type="protein sequence ID" value="GAA3042361.1"/>
    <property type="molecule type" value="Genomic_DNA"/>
</dbReference>
<feature type="region of interest" description="Disordered" evidence="1">
    <location>
        <begin position="1"/>
        <end position="64"/>
    </location>
</feature>
<feature type="compositionally biased region" description="Low complexity" evidence="1">
    <location>
        <begin position="22"/>
        <end position="34"/>
    </location>
</feature>
<name>A0ABP6LJ53_9ACTN</name>
<reference evidence="4" key="1">
    <citation type="journal article" date="2019" name="Int. J. Syst. Evol. Microbiol.">
        <title>The Global Catalogue of Microorganisms (GCM) 10K type strain sequencing project: providing services to taxonomists for standard genome sequencing and annotation.</title>
        <authorList>
            <consortium name="The Broad Institute Genomics Platform"/>
            <consortium name="The Broad Institute Genome Sequencing Center for Infectious Disease"/>
            <person name="Wu L."/>
            <person name="Ma J."/>
        </authorList>
    </citation>
    <scope>NUCLEOTIDE SEQUENCE [LARGE SCALE GENOMIC DNA]</scope>
    <source>
        <strain evidence="4">JCM 9091</strain>
    </source>
</reference>
<evidence type="ECO:0000256" key="1">
    <source>
        <dbReference type="SAM" id="MobiDB-lite"/>
    </source>
</evidence>
<dbReference type="SUPFAM" id="SSF81995">
    <property type="entry name" value="beta-sandwich domain of Sec23/24"/>
    <property type="match status" value="1"/>
</dbReference>
<sequence length="173" mass="18100">MTTPPPQGANPYAQQPGAPMEQQPGQPGVPPQQAGGPGAPGAPYAPFPNQGAPTPMPPQAGSGKRAGKKALRIVGLIIVVVIGLGVKFGISWWANQTDAETTKVGACMHNEGSNSKADLNEVDCTSSEAQYKVVQKFDDTTDDNKCEAVKEATIAYVQYGNGHDVVLCLKENK</sequence>
<organism evidence="3 4">
    <name type="scientific">Streptomyces glomeratus</name>
    <dbReference type="NCBI Taxonomy" id="284452"/>
    <lineage>
        <taxon>Bacteria</taxon>
        <taxon>Bacillati</taxon>
        <taxon>Actinomycetota</taxon>
        <taxon>Actinomycetes</taxon>
        <taxon>Kitasatosporales</taxon>
        <taxon>Streptomycetaceae</taxon>
        <taxon>Streptomyces</taxon>
    </lineage>
</organism>
<keyword evidence="2" id="KW-1133">Transmembrane helix</keyword>
<protein>
    <submittedName>
        <fullName evidence="3">Uncharacterized protein</fullName>
    </submittedName>
</protein>
<keyword evidence="2" id="KW-0472">Membrane</keyword>
<evidence type="ECO:0000256" key="2">
    <source>
        <dbReference type="SAM" id="Phobius"/>
    </source>
</evidence>